<evidence type="ECO:0000256" key="1">
    <source>
        <dbReference type="SAM" id="MobiDB-lite"/>
    </source>
</evidence>
<proteinExistence type="predicted"/>
<reference evidence="2 3" key="1">
    <citation type="journal article" date="2019" name="Commun. Biol.">
        <title>The bagworm genome reveals a unique fibroin gene that provides high tensile strength.</title>
        <authorList>
            <person name="Kono N."/>
            <person name="Nakamura H."/>
            <person name="Ohtoshi R."/>
            <person name="Tomita M."/>
            <person name="Numata K."/>
            <person name="Arakawa K."/>
        </authorList>
    </citation>
    <scope>NUCLEOTIDE SEQUENCE [LARGE SCALE GENOMIC DNA]</scope>
</reference>
<dbReference type="EMBL" id="BGZK01000180">
    <property type="protein sequence ID" value="GBP26420.1"/>
    <property type="molecule type" value="Genomic_DNA"/>
</dbReference>
<organism evidence="2 3">
    <name type="scientific">Eumeta variegata</name>
    <name type="common">Bagworm moth</name>
    <name type="synonym">Eumeta japonica</name>
    <dbReference type="NCBI Taxonomy" id="151549"/>
    <lineage>
        <taxon>Eukaryota</taxon>
        <taxon>Metazoa</taxon>
        <taxon>Ecdysozoa</taxon>
        <taxon>Arthropoda</taxon>
        <taxon>Hexapoda</taxon>
        <taxon>Insecta</taxon>
        <taxon>Pterygota</taxon>
        <taxon>Neoptera</taxon>
        <taxon>Endopterygota</taxon>
        <taxon>Lepidoptera</taxon>
        <taxon>Glossata</taxon>
        <taxon>Ditrysia</taxon>
        <taxon>Tineoidea</taxon>
        <taxon>Psychidae</taxon>
        <taxon>Oiketicinae</taxon>
        <taxon>Eumeta</taxon>
    </lineage>
</organism>
<accession>A0A4C1UJR8</accession>
<sequence>MRELSSHFGRFLYYVPREVYYRKSASTFSQCTILSLLQPTVVPNPDQVVSPPIGDRPTLQRPVRNHHSRAFLP</sequence>
<dbReference type="AlphaFoldDB" id="A0A4C1UJR8"/>
<evidence type="ECO:0000313" key="2">
    <source>
        <dbReference type="EMBL" id="GBP26420.1"/>
    </source>
</evidence>
<evidence type="ECO:0000313" key="3">
    <source>
        <dbReference type="Proteomes" id="UP000299102"/>
    </source>
</evidence>
<comment type="caution">
    <text evidence="2">The sequence shown here is derived from an EMBL/GenBank/DDBJ whole genome shotgun (WGS) entry which is preliminary data.</text>
</comment>
<feature type="compositionally biased region" description="Basic residues" evidence="1">
    <location>
        <begin position="63"/>
        <end position="73"/>
    </location>
</feature>
<name>A0A4C1UJR8_EUMVA</name>
<keyword evidence="3" id="KW-1185">Reference proteome</keyword>
<gene>
    <name evidence="2" type="ORF">EVAR_75552_1</name>
</gene>
<protein>
    <submittedName>
        <fullName evidence="2">Uncharacterized protein</fullName>
    </submittedName>
</protein>
<dbReference type="Proteomes" id="UP000299102">
    <property type="component" value="Unassembled WGS sequence"/>
</dbReference>
<feature type="region of interest" description="Disordered" evidence="1">
    <location>
        <begin position="50"/>
        <end position="73"/>
    </location>
</feature>